<dbReference type="SUPFAM" id="SSF52091">
    <property type="entry name" value="SpoIIaa-like"/>
    <property type="match status" value="1"/>
</dbReference>
<dbReference type="InterPro" id="IPR002645">
    <property type="entry name" value="STAS_dom"/>
</dbReference>
<proteinExistence type="predicted"/>
<dbReference type="RefSeq" id="WP_277862602.1">
    <property type="nucleotide sequence ID" value="NZ_JARRAG010000002.1"/>
</dbReference>
<evidence type="ECO:0000313" key="3">
    <source>
        <dbReference type="Proteomes" id="UP001216907"/>
    </source>
</evidence>
<dbReference type="EMBL" id="JARRAG010000002">
    <property type="protein sequence ID" value="MDG3006302.1"/>
    <property type="molecule type" value="Genomic_DNA"/>
</dbReference>
<gene>
    <name evidence="2" type="ORF">PZE19_21235</name>
</gene>
<dbReference type="CDD" id="cd07043">
    <property type="entry name" value="STAS_anti-anti-sigma_factors"/>
    <property type="match status" value="1"/>
</dbReference>
<organism evidence="2 3">
    <name type="scientific">Paludisphaera mucosa</name>
    <dbReference type="NCBI Taxonomy" id="3030827"/>
    <lineage>
        <taxon>Bacteria</taxon>
        <taxon>Pseudomonadati</taxon>
        <taxon>Planctomycetota</taxon>
        <taxon>Planctomycetia</taxon>
        <taxon>Isosphaerales</taxon>
        <taxon>Isosphaeraceae</taxon>
        <taxon>Paludisphaera</taxon>
    </lineage>
</organism>
<dbReference type="Gene3D" id="3.30.750.24">
    <property type="entry name" value="STAS domain"/>
    <property type="match status" value="1"/>
</dbReference>
<evidence type="ECO:0000259" key="1">
    <source>
        <dbReference type="PROSITE" id="PS50801"/>
    </source>
</evidence>
<evidence type="ECO:0000313" key="2">
    <source>
        <dbReference type="EMBL" id="MDG3006302.1"/>
    </source>
</evidence>
<keyword evidence="3" id="KW-1185">Reference proteome</keyword>
<feature type="domain" description="STAS" evidence="1">
    <location>
        <begin position="31"/>
        <end position="114"/>
    </location>
</feature>
<dbReference type="PANTHER" id="PTHR33495">
    <property type="entry name" value="ANTI-SIGMA FACTOR ANTAGONIST TM_1081-RELATED-RELATED"/>
    <property type="match status" value="1"/>
</dbReference>
<dbReference type="PROSITE" id="PS50801">
    <property type="entry name" value="STAS"/>
    <property type="match status" value="1"/>
</dbReference>
<dbReference type="Proteomes" id="UP001216907">
    <property type="component" value="Unassembled WGS sequence"/>
</dbReference>
<comment type="caution">
    <text evidence="2">The sequence shown here is derived from an EMBL/GenBank/DDBJ whole genome shotgun (WGS) entry which is preliminary data.</text>
</comment>
<dbReference type="InterPro" id="IPR036513">
    <property type="entry name" value="STAS_dom_sf"/>
</dbReference>
<protein>
    <submittedName>
        <fullName evidence="2">STAS domain-containing protein</fullName>
    </submittedName>
</protein>
<name>A0ABT6FFJ7_9BACT</name>
<accession>A0ABT6FFJ7</accession>
<reference evidence="2 3" key="1">
    <citation type="submission" date="2023-03" db="EMBL/GenBank/DDBJ databases">
        <title>Paludisphaera mucosa sp. nov. a novel planctomycete from northern fen.</title>
        <authorList>
            <person name="Ivanova A."/>
        </authorList>
    </citation>
    <scope>NUCLEOTIDE SEQUENCE [LARGE SCALE GENOMIC DNA]</scope>
    <source>
        <strain evidence="2 3">Pla2</strain>
    </source>
</reference>
<sequence length="120" mass="13456">MSTFSTRDESGVLIIAFTDPSGLNDFRNTPLRDALFEFIQTRQEPRTALDMSKVDYLSSSGVAILVGLKRRIETREGKIALFQLQPAVHDLLQVMKLDRYFLIVADEASAVSQLRPTPVV</sequence>
<dbReference type="Pfam" id="PF01740">
    <property type="entry name" value="STAS"/>
    <property type="match status" value="1"/>
</dbReference>